<dbReference type="STRING" id="202951.GCA_001485025_01407"/>
<protein>
    <recommendedName>
        <fullName evidence="4">Porin</fullName>
    </recommendedName>
</protein>
<dbReference type="NCBIfam" id="TIGR02001">
    <property type="entry name" value="gcw_chp"/>
    <property type="match status" value="1"/>
</dbReference>
<dbReference type="Pfam" id="PF09694">
    <property type="entry name" value="Gcw_chp"/>
    <property type="match status" value="1"/>
</dbReference>
<feature type="chain" id="PRO_5020975812" description="Porin" evidence="1">
    <location>
        <begin position="24"/>
        <end position="255"/>
    </location>
</feature>
<reference evidence="2 3" key="1">
    <citation type="submission" date="2019-02" db="EMBL/GenBank/DDBJ databases">
        <title>The Batch Genome Submission of Acinetobacter spp. strains.</title>
        <authorList>
            <person name="Qin J."/>
            <person name="Hu Y."/>
            <person name="Ye H."/>
            <person name="Wei L."/>
            <person name="Feng Y."/>
            <person name="Zong Z."/>
        </authorList>
    </citation>
    <scope>NUCLEOTIDE SEQUENCE [LARGE SCALE GENOMIC DNA]</scope>
    <source>
        <strain evidence="2 3">WCHABo060081</strain>
    </source>
</reference>
<comment type="caution">
    <text evidence="2">The sequence shown here is derived from an EMBL/GenBank/DDBJ whole genome shotgun (WGS) entry which is preliminary data.</text>
</comment>
<dbReference type="Proteomes" id="UP000293483">
    <property type="component" value="Unassembled WGS sequence"/>
</dbReference>
<accession>A0A4V2DQ71</accession>
<dbReference type="RefSeq" id="WP_130144081.1">
    <property type="nucleotide sequence ID" value="NZ_SGSU01000002.1"/>
</dbReference>
<sequence>MPVFSHRTAMALLLALTSFHAFAADKAEASRALTGSVSILSKYIYRGGVENDDAALQAGLEYAHSSGAFAGYWGSTLDYDATDESKDSGFEHDFYLGYGRTLNEDWSYRTQLTAYVYQNGGAVYSEDGSEKRRTTGVELLNNLDYKNLSVGLAVMLADVNYSNAGDIYLSAAYEHALPQDFALRTSVGGFIYNDRRDDGIVETAEHAVFSEARIGLAKALGKTGAEAVLEYVWGGQDRMGESLEDQTLIGLNYSF</sequence>
<dbReference type="InterPro" id="IPR010239">
    <property type="entry name" value="CHP02001"/>
</dbReference>
<gene>
    <name evidence="2" type="ORF">EXE25_03010</name>
</gene>
<dbReference type="AlphaFoldDB" id="A0A4V2DQ71"/>
<proteinExistence type="predicted"/>
<dbReference type="EMBL" id="SGSU01000002">
    <property type="protein sequence ID" value="RZG69415.1"/>
    <property type="molecule type" value="Genomic_DNA"/>
</dbReference>
<organism evidence="2 3">
    <name type="scientific">Acinetobacter bouvetii</name>
    <dbReference type="NCBI Taxonomy" id="202951"/>
    <lineage>
        <taxon>Bacteria</taxon>
        <taxon>Pseudomonadati</taxon>
        <taxon>Pseudomonadota</taxon>
        <taxon>Gammaproteobacteria</taxon>
        <taxon>Moraxellales</taxon>
        <taxon>Moraxellaceae</taxon>
        <taxon>Acinetobacter</taxon>
    </lineage>
</organism>
<evidence type="ECO:0008006" key="4">
    <source>
        <dbReference type="Google" id="ProtNLM"/>
    </source>
</evidence>
<evidence type="ECO:0000313" key="2">
    <source>
        <dbReference type="EMBL" id="RZG69415.1"/>
    </source>
</evidence>
<keyword evidence="1" id="KW-0732">Signal</keyword>
<evidence type="ECO:0000313" key="3">
    <source>
        <dbReference type="Proteomes" id="UP000293483"/>
    </source>
</evidence>
<feature type="signal peptide" evidence="1">
    <location>
        <begin position="1"/>
        <end position="23"/>
    </location>
</feature>
<evidence type="ECO:0000256" key="1">
    <source>
        <dbReference type="SAM" id="SignalP"/>
    </source>
</evidence>
<name>A0A4V2DQ71_9GAMM</name>